<reference evidence="1 2" key="2">
    <citation type="journal article" date="2013" name="Environ. Sci. Technol.">
        <title>The 4-tert-butylphenol-utilizing bacterium Sphingobium fuliginis OMI can degrade bisphenols via phenolic ring hydroxylation and meta-cleavage pathway.</title>
        <authorList>
            <person name="Ogata Y."/>
            <person name="Goda S."/>
            <person name="Toyama T."/>
            <person name="Sei K."/>
            <person name="Ike M."/>
        </authorList>
    </citation>
    <scope>NUCLEOTIDE SEQUENCE [LARGE SCALE GENOMIC DNA]</scope>
    <source>
        <strain evidence="1 2">OMI</strain>
    </source>
</reference>
<comment type="caution">
    <text evidence="1">The sequence shown here is derived from an EMBL/GenBank/DDBJ whole genome shotgun (WGS) entry which is preliminary data.</text>
</comment>
<evidence type="ECO:0000313" key="1">
    <source>
        <dbReference type="EMBL" id="GAY23763.1"/>
    </source>
</evidence>
<organism evidence="1 2">
    <name type="scientific">Sphingobium fuliginis (strain ATCC 27551)</name>
    <dbReference type="NCBI Taxonomy" id="336203"/>
    <lineage>
        <taxon>Bacteria</taxon>
        <taxon>Pseudomonadati</taxon>
        <taxon>Pseudomonadota</taxon>
        <taxon>Alphaproteobacteria</taxon>
        <taxon>Sphingomonadales</taxon>
        <taxon>Sphingomonadaceae</taxon>
        <taxon>Sphingobium</taxon>
    </lineage>
</organism>
<dbReference type="EMBL" id="BEWI01000032">
    <property type="protein sequence ID" value="GAY23763.1"/>
    <property type="molecule type" value="Genomic_DNA"/>
</dbReference>
<dbReference type="Proteomes" id="UP000221538">
    <property type="component" value="Unassembled WGS sequence"/>
</dbReference>
<proteinExistence type="predicted"/>
<sequence>MGRKSDAVAIISPALYQKRTDCRWLIDVFPRRFRPLPELDNISDQASDQPCRATMKANGRNKRARQFYIINPNIAFSHWGRRLMFPTGFSSSHNRNPHEVSA</sequence>
<gene>
    <name evidence="1" type="ORF">SFOMI_4341</name>
</gene>
<accession>A0A292ZLL3</accession>
<name>A0A292ZLL3_SPHSA</name>
<evidence type="ECO:0000313" key="2">
    <source>
        <dbReference type="Proteomes" id="UP000221538"/>
    </source>
</evidence>
<dbReference type="AlphaFoldDB" id="A0A292ZLL3"/>
<protein>
    <submittedName>
        <fullName evidence="1">Uncharacterized protein</fullName>
    </submittedName>
</protein>
<reference evidence="1 2" key="1">
    <citation type="journal article" date="2013" name="Biodegradation">
        <title>Occurrence of 4-tert-butylphenol (4-t-BP) biodegradation in an aquatic sample caused by the presence of Spirodela polyrrhiza and isolation of a 4-t-BP-utilizing bacterium.</title>
        <authorList>
            <person name="Ogata Y."/>
            <person name="Toyama T."/>
            <person name="Yu N."/>
            <person name="Wang X."/>
            <person name="Sei K."/>
            <person name="Ike M."/>
        </authorList>
    </citation>
    <scope>NUCLEOTIDE SEQUENCE [LARGE SCALE GENOMIC DNA]</scope>
    <source>
        <strain evidence="1 2">OMI</strain>
    </source>
</reference>